<evidence type="ECO:0000313" key="3">
    <source>
        <dbReference type="EMBL" id="CAF4814544.1"/>
    </source>
</evidence>
<comment type="caution">
    <text evidence="3">The sequence shown here is derived from an EMBL/GenBank/DDBJ whole genome shotgun (WGS) entry which is preliminary data.</text>
</comment>
<feature type="region of interest" description="Disordered" evidence="1">
    <location>
        <begin position="295"/>
        <end position="319"/>
    </location>
</feature>
<keyword evidence="2" id="KW-0472">Membrane</keyword>
<keyword evidence="2" id="KW-1133">Transmembrane helix</keyword>
<dbReference type="EMBL" id="CAJOBZ010000007">
    <property type="protein sequence ID" value="CAF4814544.1"/>
    <property type="molecule type" value="Genomic_DNA"/>
</dbReference>
<feature type="compositionally biased region" description="Basic residues" evidence="1">
    <location>
        <begin position="106"/>
        <end position="117"/>
    </location>
</feature>
<feature type="transmembrane region" description="Helical" evidence="2">
    <location>
        <begin position="346"/>
        <end position="369"/>
    </location>
</feature>
<feature type="region of interest" description="Disordered" evidence="1">
    <location>
        <begin position="549"/>
        <end position="569"/>
    </location>
</feature>
<dbReference type="OrthoDB" id="6904497at2759"/>
<feature type="compositionally biased region" description="Basic and acidic residues" evidence="1">
    <location>
        <begin position="553"/>
        <end position="568"/>
    </location>
</feature>
<dbReference type="Proteomes" id="UP000663880">
    <property type="component" value="Unassembled WGS sequence"/>
</dbReference>
<dbReference type="AlphaFoldDB" id="A0A821Q3U3"/>
<feature type="region of interest" description="Disordered" evidence="1">
    <location>
        <begin position="98"/>
        <end position="117"/>
    </location>
</feature>
<keyword evidence="4" id="KW-1185">Reference proteome</keyword>
<evidence type="ECO:0000256" key="2">
    <source>
        <dbReference type="SAM" id="Phobius"/>
    </source>
</evidence>
<name>A0A821Q3U3_9NEOP</name>
<feature type="compositionally biased region" description="Polar residues" evidence="1">
    <location>
        <begin position="297"/>
        <end position="311"/>
    </location>
</feature>
<keyword evidence="2" id="KW-0812">Transmembrane</keyword>
<evidence type="ECO:0000256" key="1">
    <source>
        <dbReference type="SAM" id="MobiDB-lite"/>
    </source>
</evidence>
<gene>
    <name evidence="3" type="ORF">PMACD_LOCUS4242</name>
</gene>
<organism evidence="3 4">
    <name type="scientific">Pieris macdunnoughi</name>
    <dbReference type="NCBI Taxonomy" id="345717"/>
    <lineage>
        <taxon>Eukaryota</taxon>
        <taxon>Metazoa</taxon>
        <taxon>Ecdysozoa</taxon>
        <taxon>Arthropoda</taxon>
        <taxon>Hexapoda</taxon>
        <taxon>Insecta</taxon>
        <taxon>Pterygota</taxon>
        <taxon>Neoptera</taxon>
        <taxon>Endopterygota</taxon>
        <taxon>Lepidoptera</taxon>
        <taxon>Glossata</taxon>
        <taxon>Ditrysia</taxon>
        <taxon>Papilionoidea</taxon>
        <taxon>Pieridae</taxon>
        <taxon>Pierinae</taxon>
        <taxon>Pieris</taxon>
    </lineage>
</organism>
<evidence type="ECO:0000313" key="4">
    <source>
        <dbReference type="Proteomes" id="UP000663880"/>
    </source>
</evidence>
<accession>A0A821Q3U3</accession>
<reference evidence="3" key="1">
    <citation type="submission" date="2021-02" db="EMBL/GenBank/DDBJ databases">
        <authorList>
            <person name="Steward A R."/>
        </authorList>
    </citation>
    <scope>NUCLEOTIDE SEQUENCE</scope>
</reference>
<protein>
    <submittedName>
        <fullName evidence="3">Uncharacterized protein</fullName>
    </submittedName>
</protein>
<proteinExistence type="predicted"/>
<sequence>MHGLHLIKFLDREPGSSQVVQQKPETVRQHCNQTEKLVSQIFKPQVQTENESSKPTKKPSVQQCISQIFGRSNYDIPRSKISKRFHSFLLRKRNTKSNDSFCTDRKSKHIRNNKEKSKTKRNFFLPRSGSVSDKIEVLFKSKNWKSKRRRRLTSNSKDICKYAIHYNSKSSHDINYDKKTGNNKFCCRLHIPQVKRRRRSTTIPTASSDNARYRNFYSDHNIQHTKANLNSTCQHHAHQLGGTYNVIDFSNAVRFNPNDSSKCEPITRLFDTQRMVVPTTSFDNSKGGGDNAASFPVQGTCSVPTLQPKSQLKSRPKSKVLSKYKNSSRSSKVPTCPIFITKSVKFTLFALSVIIWFPCILMMSLLWIVSYPMRPHEIIKTVKDIESCKTERSQNDDQDFWKSIYTCVAGAVKKLLGFYDAMFSLIKDRNFKRNTRIGTTQSTLLRRNGNIQKGKQYPNPQKKYKLYYDNDRGWVMKPIKVRENKGFEKTIKTRGEALPEEDKLNKNGPTLDLIKCKNDVSKVKCPSKDSKVTKNEQELGSQDLYTQIQQESEETKEHKIQDISRNRPNENNITKVSDCLCDQLKKNVPQDVNCVCESVQTECKPLKSKNVPVYSSLQKSPKFVTFNDGIQPHLDSQCICTTDVLENVRRPCHLRNCCSLKRPISTSARATELPEVLTEIGHHETSQHRPRSQSQ</sequence>